<reference evidence="1" key="1">
    <citation type="submission" date="2021-06" db="EMBL/GenBank/DDBJ databases">
        <authorList>
            <person name="Kallberg Y."/>
            <person name="Tangrot J."/>
            <person name="Rosling A."/>
        </authorList>
    </citation>
    <scope>NUCLEOTIDE SEQUENCE</scope>
    <source>
        <strain evidence="1">AZ414A</strain>
    </source>
</reference>
<sequence>MDIEFKFSEEEELSDVEQLQEEFRNSNSEDYLKTGDEFENWNSVKRQKIDTEDTCERESVKINCSWRINFELTNGIICITSIYKEHNYSLHKNRNIASNHYLDTEILEEIKFLVSVGCRAGPIICAL</sequence>
<evidence type="ECO:0000313" key="1">
    <source>
        <dbReference type="EMBL" id="CAG8551656.1"/>
    </source>
</evidence>
<dbReference type="Proteomes" id="UP000789706">
    <property type="component" value="Unassembled WGS sequence"/>
</dbReference>
<comment type="caution">
    <text evidence="1">The sequence shown here is derived from an EMBL/GenBank/DDBJ whole genome shotgun (WGS) entry which is preliminary data.</text>
</comment>
<name>A0A9N9B310_9GLOM</name>
<dbReference type="EMBL" id="CAJVPK010000819">
    <property type="protein sequence ID" value="CAG8551656.1"/>
    <property type="molecule type" value="Genomic_DNA"/>
</dbReference>
<dbReference type="AlphaFoldDB" id="A0A9N9B310"/>
<organism evidence="1 2">
    <name type="scientific">Diversispora eburnea</name>
    <dbReference type="NCBI Taxonomy" id="1213867"/>
    <lineage>
        <taxon>Eukaryota</taxon>
        <taxon>Fungi</taxon>
        <taxon>Fungi incertae sedis</taxon>
        <taxon>Mucoromycota</taxon>
        <taxon>Glomeromycotina</taxon>
        <taxon>Glomeromycetes</taxon>
        <taxon>Diversisporales</taxon>
        <taxon>Diversisporaceae</taxon>
        <taxon>Diversispora</taxon>
    </lineage>
</organism>
<gene>
    <name evidence="1" type="ORF">DEBURN_LOCUS7131</name>
</gene>
<keyword evidence="2" id="KW-1185">Reference proteome</keyword>
<accession>A0A9N9B310</accession>
<protein>
    <submittedName>
        <fullName evidence="1">2794_t:CDS:1</fullName>
    </submittedName>
</protein>
<proteinExistence type="predicted"/>
<dbReference type="OrthoDB" id="2442204at2759"/>
<evidence type="ECO:0000313" key="2">
    <source>
        <dbReference type="Proteomes" id="UP000789706"/>
    </source>
</evidence>